<dbReference type="InterPro" id="IPR021955">
    <property type="entry name" value="DUF3572"/>
</dbReference>
<gene>
    <name evidence="1" type="ORF">J5474_16245</name>
</gene>
<organism evidence="1 2">
    <name type="scientific">Sagittula salina</name>
    <dbReference type="NCBI Taxonomy" id="2820268"/>
    <lineage>
        <taxon>Bacteria</taxon>
        <taxon>Pseudomonadati</taxon>
        <taxon>Pseudomonadota</taxon>
        <taxon>Alphaproteobacteria</taxon>
        <taxon>Rhodobacterales</taxon>
        <taxon>Roseobacteraceae</taxon>
        <taxon>Sagittula</taxon>
    </lineage>
</organism>
<reference evidence="1" key="1">
    <citation type="submission" date="2021-03" db="EMBL/GenBank/DDBJ databases">
        <title>Sagittula salina sp. nov. strain M10.9X isolated from the marine waste.</title>
        <authorList>
            <person name="Satari L."/>
            <person name="Molina-Menor E."/>
            <person name="Vidal-Verdu A."/>
            <person name="Pascual J."/>
            <person name="Pereto J."/>
            <person name="Porcar M."/>
        </authorList>
    </citation>
    <scope>NUCLEOTIDE SEQUENCE</scope>
    <source>
        <strain evidence="1">M10.9X</strain>
    </source>
</reference>
<dbReference type="RefSeq" id="WP_209362118.1">
    <property type="nucleotide sequence ID" value="NZ_JAGISH010000009.1"/>
</dbReference>
<evidence type="ECO:0000313" key="1">
    <source>
        <dbReference type="EMBL" id="MBP0484033.1"/>
    </source>
</evidence>
<protein>
    <submittedName>
        <fullName evidence="1">DUF3572 domain-containing protein</fullName>
    </submittedName>
</protein>
<evidence type="ECO:0000313" key="2">
    <source>
        <dbReference type="Proteomes" id="UP000675940"/>
    </source>
</evidence>
<comment type="caution">
    <text evidence="1">The sequence shown here is derived from an EMBL/GenBank/DDBJ whole genome shotgun (WGS) entry which is preliminary data.</text>
</comment>
<dbReference type="Proteomes" id="UP000675940">
    <property type="component" value="Unassembled WGS sequence"/>
</dbReference>
<keyword evidence="2" id="KW-1185">Reference proteome</keyword>
<proteinExistence type="predicted"/>
<sequence length="94" mass="10103">MGYTREAAGMVGLQAVAWLAGNDELLPVFMGASGASETDFRQGLQDPGFQTSVLDFLMMDDAWVIAFCDSVGLDYPKLAEVRMVLAGGGEVHWT</sequence>
<dbReference type="EMBL" id="JAGISH010000009">
    <property type="protein sequence ID" value="MBP0484033.1"/>
    <property type="molecule type" value="Genomic_DNA"/>
</dbReference>
<accession>A0A940MQK1</accession>
<dbReference type="AlphaFoldDB" id="A0A940MQK1"/>
<name>A0A940MQK1_9RHOB</name>
<dbReference type="Pfam" id="PF12096">
    <property type="entry name" value="DUF3572"/>
    <property type="match status" value="1"/>
</dbReference>